<dbReference type="Proteomes" id="UP000515129">
    <property type="component" value="Linkage group LG45M"/>
</dbReference>
<organism evidence="1 2">
    <name type="scientific">Carassius auratus</name>
    <name type="common">Goldfish</name>
    <dbReference type="NCBI Taxonomy" id="7957"/>
    <lineage>
        <taxon>Eukaryota</taxon>
        <taxon>Metazoa</taxon>
        <taxon>Chordata</taxon>
        <taxon>Craniata</taxon>
        <taxon>Vertebrata</taxon>
        <taxon>Euteleostomi</taxon>
        <taxon>Actinopterygii</taxon>
        <taxon>Neopterygii</taxon>
        <taxon>Teleostei</taxon>
        <taxon>Ostariophysi</taxon>
        <taxon>Cypriniformes</taxon>
        <taxon>Cyprinidae</taxon>
        <taxon>Cyprininae</taxon>
        <taxon>Carassius</taxon>
    </lineage>
</organism>
<sequence>METALNGDSVEPITVHDFSEKVLEQLVHFHVMKLSGGFFLWIGSEPVLSSLALAVSSKHDAMPLSTLVLGDPSDTTPSSLAQRLSKICFNQSIQCFTAEVQCHQSAMTSSFFSAKKTKKQVFVSYNLPLTNSNLALLVENRIKKEMELHPDKF</sequence>
<reference evidence="2" key="2">
    <citation type="submission" date="2025-08" db="UniProtKB">
        <authorList>
            <consortium name="RefSeq"/>
        </authorList>
    </citation>
    <scope>IDENTIFICATION</scope>
    <source>
        <strain evidence="2">Wakin</strain>
        <tissue evidence="2">Muscle</tissue>
    </source>
</reference>
<dbReference type="GO" id="GO:0043248">
    <property type="term" value="P:proteasome assembly"/>
    <property type="evidence" value="ECO:0007669"/>
    <property type="project" value="InterPro"/>
</dbReference>
<dbReference type="RefSeq" id="XP_026097162.1">
    <property type="nucleotide sequence ID" value="XM_026241377.1"/>
</dbReference>
<dbReference type="GeneID" id="113068598"/>
<proteinExistence type="predicted"/>
<dbReference type="Pfam" id="PF16093">
    <property type="entry name" value="PAC4"/>
    <property type="match status" value="1"/>
</dbReference>
<dbReference type="PANTHER" id="PTHR33559">
    <property type="entry name" value="PROTEASOME ASSEMBLY CHAPERONE 4"/>
    <property type="match status" value="1"/>
</dbReference>
<keyword evidence="2" id="KW-0647">Proteasome</keyword>
<dbReference type="KEGG" id="caua:113068598"/>
<accession>A0A6P6MKX4</accession>
<dbReference type="OrthoDB" id="368507at2759"/>
<dbReference type="PANTHER" id="PTHR33559:SF1">
    <property type="entry name" value="PROTEASOME ASSEMBLY CHAPERONE 4"/>
    <property type="match status" value="1"/>
</dbReference>
<dbReference type="InterPro" id="IPR032157">
    <property type="entry name" value="PAC4"/>
</dbReference>
<gene>
    <name evidence="2" type="primary">LOC113068598</name>
</gene>
<protein>
    <submittedName>
        <fullName evidence="2">Proteasome assembly chaperone 4 isoform X1</fullName>
    </submittedName>
</protein>
<evidence type="ECO:0000313" key="1">
    <source>
        <dbReference type="Proteomes" id="UP000515129"/>
    </source>
</evidence>
<name>A0A6P6MKX4_CARAU</name>
<dbReference type="AlphaFoldDB" id="A0A6P6MKX4"/>
<evidence type="ECO:0000313" key="2">
    <source>
        <dbReference type="RefSeq" id="XP_026097162.1"/>
    </source>
</evidence>
<reference evidence="1" key="1">
    <citation type="submission" date="2024-06" db="UniProtKB">
        <authorList>
            <consortium name="RefSeq"/>
        </authorList>
    </citation>
    <scope>NUCLEOTIDE SEQUENCE [LARGE SCALE GENOMIC DNA]</scope>
    <source>
        <strain evidence="1">Wakin</strain>
    </source>
</reference>
<keyword evidence="1" id="KW-1185">Reference proteome</keyword>